<dbReference type="Gene3D" id="3.30.565.10">
    <property type="entry name" value="Histidine kinase-like ATPase, C-terminal domain"/>
    <property type="match status" value="1"/>
</dbReference>
<dbReference type="Pfam" id="PF14501">
    <property type="entry name" value="HATPase_c_5"/>
    <property type="match status" value="1"/>
</dbReference>
<dbReference type="Proteomes" id="UP000049979">
    <property type="component" value="Unassembled WGS sequence"/>
</dbReference>
<evidence type="ECO:0000256" key="1">
    <source>
        <dbReference type="SAM" id="Phobius"/>
    </source>
</evidence>
<feature type="transmembrane region" description="Helical" evidence="1">
    <location>
        <begin position="118"/>
        <end position="141"/>
    </location>
</feature>
<dbReference type="GO" id="GO:0042802">
    <property type="term" value="F:identical protein binding"/>
    <property type="evidence" value="ECO:0007669"/>
    <property type="project" value="TreeGrafter"/>
</dbReference>
<feature type="transmembrane region" description="Helical" evidence="1">
    <location>
        <begin position="34"/>
        <end position="51"/>
    </location>
</feature>
<feature type="transmembrane region" description="Helical" evidence="1">
    <location>
        <begin position="153"/>
        <end position="173"/>
    </location>
</feature>
<dbReference type="InterPro" id="IPR032834">
    <property type="entry name" value="NatK-like_C"/>
</dbReference>
<keyword evidence="1" id="KW-0812">Transmembrane</keyword>
<dbReference type="OrthoDB" id="9813149at2"/>
<keyword evidence="4" id="KW-1185">Reference proteome</keyword>
<evidence type="ECO:0000259" key="2">
    <source>
        <dbReference type="Pfam" id="PF14501"/>
    </source>
</evidence>
<name>A0A0M6WTW7_9FIRM</name>
<sequence>MDGLDIFNVYVMGSIEMLTVFHFFTRFLKKKVKFIYYILFAIFGIAVIRIFTDGSIMELLVYVLLLMAGGFFICKTYNIFVGLYAVVMIEIMHLCYGISNSVSCILSPFLFLENPKAVSFFFMIISSIIALVTSVLCYQVINKYFLYDETVRTKYALMILIPTLLIFLASEYISLNIYGDTITIEADGSLPGISPFPILFIQILGIASLFCIMFSYKKLMESFKLSRELSLLELEKHSLNQYVEEAKIRYEKTKSFRHDVKNHISIVKELVQNGNIDAALKYMSDMENLTADMSFPVSTNNPVLDILIGNKLGIAKNNQIVVQCSFIASYPCGIADIDFCIIFSNALDNAISACNRMNHDEQKYIHVTGKVQGDFLLIEISNSYSGRGSLRSGTGLANIKAVAEKYHGAMEVRTDGEKFTLSVLLIIPQQSESISQQVC</sequence>
<feature type="transmembrane region" description="Helical" evidence="1">
    <location>
        <begin position="193"/>
        <end position="216"/>
    </location>
</feature>
<keyword evidence="1" id="KW-1133">Transmembrane helix</keyword>
<accession>A0A0M6WTW7</accession>
<gene>
    <name evidence="3" type="ORF">M72_12001</name>
</gene>
<dbReference type="AlphaFoldDB" id="A0A0M6WTW7"/>
<dbReference type="PANTHER" id="PTHR40448:SF1">
    <property type="entry name" value="TWO-COMPONENT SENSOR HISTIDINE KINASE"/>
    <property type="match status" value="1"/>
</dbReference>
<evidence type="ECO:0000313" key="4">
    <source>
        <dbReference type="Proteomes" id="UP000049979"/>
    </source>
</evidence>
<feature type="domain" description="Sensor histidine kinase NatK-like C-terminal" evidence="2">
    <location>
        <begin position="337"/>
        <end position="425"/>
    </location>
</feature>
<dbReference type="PANTHER" id="PTHR40448">
    <property type="entry name" value="TWO-COMPONENT SENSOR HISTIDINE KINASE"/>
    <property type="match status" value="1"/>
</dbReference>
<proteinExistence type="predicted"/>
<dbReference type="EMBL" id="CVRR01000037">
    <property type="protein sequence ID" value="CRL41172.1"/>
    <property type="molecule type" value="Genomic_DNA"/>
</dbReference>
<protein>
    <recommendedName>
        <fullName evidence="2">Sensor histidine kinase NatK-like C-terminal domain-containing protein</fullName>
    </recommendedName>
</protein>
<dbReference type="SUPFAM" id="SSF55874">
    <property type="entry name" value="ATPase domain of HSP90 chaperone/DNA topoisomerase II/histidine kinase"/>
    <property type="match status" value="1"/>
</dbReference>
<feature type="transmembrane region" description="Helical" evidence="1">
    <location>
        <begin position="6"/>
        <end position="25"/>
    </location>
</feature>
<dbReference type="CDD" id="cd16935">
    <property type="entry name" value="HATPase_AgrC-ComD-like"/>
    <property type="match status" value="1"/>
</dbReference>
<dbReference type="RefSeq" id="WP_055068404.1">
    <property type="nucleotide sequence ID" value="NZ_CP173697.1"/>
</dbReference>
<organism evidence="3 4">
    <name type="scientific">Roseburia faecis</name>
    <dbReference type="NCBI Taxonomy" id="301302"/>
    <lineage>
        <taxon>Bacteria</taxon>
        <taxon>Bacillati</taxon>
        <taxon>Bacillota</taxon>
        <taxon>Clostridia</taxon>
        <taxon>Lachnospirales</taxon>
        <taxon>Lachnospiraceae</taxon>
        <taxon>Roseburia</taxon>
    </lineage>
</organism>
<dbReference type="STRING" id="301302.ERS852420_03282"/>
<keyword evidence="1" id="KW-0472">Membrane</keyword>
<evidence type="ECO:0000313" key="3">
    <source>
        <dbReference type="EMBL" id="CRL41172.1"/>
    </source>
</evidence>
<reference evidence="4" key="1">
    <citation type="submission" date="2015-05" db="EMBL/GenBank/DDBJ databases">
        <authorList>
            <consortium name="Pathogen Informatics"/>
        </authorList>
    </citation>
    <scope>NUCLEOTIDE SEQUENCE [LARGE SCALE GENOMIC DNA]</scope>
    <source>
        <strain evidence="4">M72</strain>
    </source>
</reference>
<dbReference type="InterPro" id="IPR036890">
    <property type="entry name" value="HATPase_C_sf"/>
</dbReference>